<reference evidence="1 2" key="1">
    <citation type="journal article" date="2017" name="Nat. Commun.">
        <title>Genome assembly with in vitro proximity ligation data and whole-genome triplication in lettuce.</title>
        <authorList>
            <person name="Reyes-Chin-Wo S."/>
            <person name="Wang Z."/>
            <person name="Yang X."/>
            <person name="Kozik A."/>
            <person name="Arikit S."/>
            <person name="Song C."/>
            <person name="Xia L."/>
            <person name="Froenicke L."/>
            <person name="Lavelle D.O."/>
            <person name="Truco M.J."/>
            <person name="Xia R."/>
            <person name="Zhu S."/>
            <person name="Xu C."/>
            <person name="Xu H."/>
            <person name="Xu X."/>
            <person name="Cox K."/>
            <person name="Korf I."/>
            <person name="Meyers B.C."/>
            <person name="Michelmore R.W."/>
        </authorList>
    </citation>
    <scope>NUCLEOTIDE SEQUENCE [LARGE SCALE GENOMIC DNA]</scope>
    <source>
        <strain evidence="2">cv. Salinas</strain>
        <tissue evidence="1">Seedlings</tissue>
    </source>
</reference>
<protein>
    <submittedName>
        <fullName evidence="1">Uncharacterized protein</fullName>
    </submittedName>
</protein>
<proteinExistence type="predicted"/>
<sequence>MKNLKASKFQFLCKPNQHGSKLTQIRKRKRNNYQYQQMKSGVLERCNQRRFSWKAAIKDVGGGNLNGYYKVVLTSSCSRWRSQEDTIPKTILIVVIFTTLENISFSSTLIFC</sequence>
<name>A0A9R1WSD5_LACSA</name>
<keyword evidence="2" id="KW-1185">Reference proteome</keyword>
<evidence type="ECO:0000313" key="2">
    <source>
        <dbReference type="Proteomes" id="UP000235145"/>
    </source>
</evidence>
<organism evidence="1 2">
    <name type="scientific">Lactuca sativa</name>
    <name type="common">Garden lettuce</name>
    <dbReference type="NCBI Taxonomy" id="4236"/>
    <lineage>
        <taxon>Eukaryota</taxon>
        <taxon>Viridiplantae</taxon>
        <taxon>Streptophyta</taxon>
        <taxon>Embryophyta</taxon>
        <taxon>Tracheophyta</taxon>
        <taxon>Spermatophyta</taxon>
        <taxon>Magnoliopsida</taxon>
        <taxon>eudicotyledons</taxon>
        <taxon>Gunneridae</taxon>
        <taxon>Pentapetalae</taxon>
        <taxon>asterids</taxon>
        <taxon>campanulids</taxon>
        <taxon>Asterales</taxon>
        <taxon>Asteraceae</taxon>
        <taxon>Cichorioideae</taxon>
        <taxon>Cichorieae</taxon>
        <taxon>Lactucinae</taxon>
        <taxon>Lactuca</taxon>
    </lineage>
</organism>
<gene>
    <name evidence="1" type="ORF">LSAT_V11C100027620</name>
</gene>
<dbReference type="EMBL" id="NBSK02000001">
    <property type="protein sequence ID" value="KAJ0227922.1"/>
    <property type="molecule type" value="Genomic_DNA"/>
</dbReference>
<dbReference type="AlphaFoldDB" id="A0A9R1WSD5"/>
<dbReference type="Proteomes" id="UP000235145">
    <property type="component" value="Unassembled WGS sequence"/>
</dbReference>
<accession>A0A9R1WSD5</accession>
<evidence type="ECO:0000313" key="1">
    <source>
        <dbReference type="EMBL" id="KAJ0227922.1"/>
    </source>
</evidence>
<comment type="caution">
    <text evidence="1">The sequence shown here is derived from an EMBL/GenBank/DDBJ whole genome shotgun (WGS) entry which is preliminary data.</text>
</comment>